<evidence type="ECO:0000256" key="2">
    <source>
        <dbReference type="ARBA" id="ARBA00005582"/>
    </source>
</evidence>
<protein>
    <submittedName>
        <fullName evidence="6">ADP-ribose pyrophosphatase YjhB, NUDIX family</fullName>
    </submittedName>
</protein>
<dbReference type="InterPro" id="IPR020084">
    <property type="entry name" value="NUDIX_hydrolase_CS"/>
</dbReference>
<dbReference type="PANTHER" id="PTHR11839:SF18">
    <property type="entry name" value="NUDIX HYDROLASE DOMAIN-CONTAINING PROTEIN"/>
    <property type="match status" value="1"/>
</dbReference>
<dbReference type="EMBL" id="FZNW01000020">
    <property type="protein sequence ID" value="SNR79993.1"/>
    <property type="molecule type" value="Genomic_DNA"/>
</dbReference>
<comment type="similarity">
    <text evidence="2 4">Belongs to the Nudix hydrolase family.</text>
</comment>
<dbReference type="GO" id="GO:0016462">
    <property type="term" value="F:pyrophosphatase activity"/>
    <property type="evidence" value="ECO:0007669"/>
    <property type="project" value="UniProtKB-ARBA"/>
</dbReference>
<dbReference type="RefSeq" id="WP_089302809.1">
    <property type="nucleotide sequence ID" value="NZ_FZNW01000020.1"/>
</dbReference>
<proteinExistence type="inferred from homology"/>
<dbReference type="InterPro" id="IPR015797">
    <property type="entry name" value="NUDIX_hydrolase-like_dom_sf"/>
</dbReference>
<organism evidence="6 7">
    <name type="scientific">Haloechinothrix alba</name>
    <dbReference type="NCBI Taxonomy" id="664784"/>
    <lineage>
        <taxon>Bacteria</taxon>
        <taxon>Bacillati</taxon>
        <taxon>Actinomycetota</taxon>
        <taxon>Actinomycetes</taxon>
        <taxon>Pseudonocardiales</taxon>
        <taxon>Pseudonocardiaceae</taxon>
        <taxon>Haloechinothrix</taxon>
    </lineage>
</organism>
<evidence type="ECO:0000313" key="7">
    <source>
        <dbReference type="Proteomes" id="UP000198348"/>
    </source>
</evidence>
<evidence type="ECO:0000256" key="1">
    <source>
        <dbReference type="ARBA" id="ARBA00001946"/>
    </source>
</evidence>
<evidence type="ECO:0000256" key="3">
    <source>
        <dbReference type="ARBA" id="ARBA00022801"/>
    </source>
</evidence>
<evidence type="ECO:0000313" key="6">
    <source>
        <dbReference type="EMBL" id="SNR79993.1"/>
    </source>
</evidence>
<name>A0A238ZB31_9PSEU</name>
<dbReference type="PANTHER" id="PTHR11839">
    <property type="entry name" value="UDP/ADP-SUGAR PYROPHOSPHATASE"/>
    <property type="match status" value="1"/>
</dbReference>
<dbReference type="AlphaFoldDB" id="A0A238ZB31"/>
<dbReference type="PRINTS" id="PR00502">
    <property type="entry name" value="NUDIXFAMILY"/>
</dbReference>
<dbReference type="Gene3D" id="3.90.79.10">
    <property type="entry name" value="Nucleoside Triphosphate Pyrophosphohydrolase"/>
    <property type="match status" value="1"/>
</dbReference>
<keyword evidence="7" id="KW-1185">Reference proteome</keyword>
<dbReference type="InterPro" id="IPR020476">
    <property type="entry name" value="Nudix_hydrolase"/>
</dbReference>
<dbReference type="Pfam" id="PF00293">
    <property type="entry name" value="NUDIX"/>
    <property type="match status" value="1"/>
</dbReference>
<dbReference type="InterPro" id="IPR000086">
    <property type="entry name" value="NUDIX_hydrolase_dom"/>
</dbReference>
<gene>
    <name evidence="6" type="ORF">SAMN06265360_12018</name>
</gene>
<dbReference type="PROSITE" id="PS51462">
    <property type="entry name" value="NUDIX"/>
    <property type="match status" value="1"/>
</dbReference>
<comment type="cofactor">
    <cofactor evidence="1">
        <name>Mg(2+)</name>
        <dbReference type="ChEBI" id="CHEBI:18420"/>
    </cofactor>
</comment>
<evidence type="ECO:0000259" key="5">
    <source>
        <dbReference type="PROSITE" id="PS51462"/>
    </source>
</evidence>
<keyword evidence="3 4" id="KW-0378">Hydrolase</keyword>
<dbReference type="SUPFAM" id="SSF55811">
    <property type="entry name" value="Nudix"/>
    <property type="match status" value="1"/>
</dbReference>
<dbReference type="Proteomes" id="UP000198348">
    <property type="component" value="Unassembled WGS sequence"/>
</dbReference>
<accession>A0A238ZB31</accession>
<dbReference type="OrthoDB" id="177518at2"/>
<reference evidence="7" key="1">
    <citation type="submission" date="2017-06" db="EMBL/GenBank/DDBJ databases">
        <authorList>
            <person name="Varghese N."/>
            <person name="Submissions S."/>
        </authorList>
    </citation>
    <scope>NUCLEOTIDE SEQUENCE [LARGE SCALE GENOMIC DNA]</scope>
    <source>
        <strain evidence="7">DSM 45207</strain>
    </source>
</reference>
<sequence>MTSQDNDGELTRWTIHGERVVDDSRKMVVSIASVELPDGVQFEQYVFRSPPVAMVIAVNERDEVLMIWRHRFVMDRWTWELPGGYIDPEEDAEQAAARELEEEAGWRAGSLRLLARFQPLAGSIDMENHVYLAEELEATGNGPDINETAKVEWVPLSSVPDRIAKGEVIGAGAQLGLLHAARLRGY</sequence>
<evidence type="ECO:0000256" key="4">
    <source>
        <dbReference type="RuleBase" id="RU003476"/>
    </source>
</evidence>
<dbReference type="GO" id="GO:0005829">
    <property type="term" value="C:cytosol"/>
    <property type="evidence" value="ECO:0007669"/>
    <property type="project" value="TreeGrafter"/>
</dbReference>
<dbReference type="CDD" id="cd03424">
    <property type="entry name" value="NUDIX_ADPRase_Nudt5_UGPPase_Nudt14"/>
    <property type="match status" value="1"/>
</dbReference>
<dbReference type="GO" id="GO:0019693">
    <property type="term" value="P:ribose phosphate metabolic process"/>
    <property type="evidence" value="ECO:0007669"/>
    <property type="project" value="TreeGrafter"/>
</dbReference>
<feature type="domain" description="Nudix hydrolase" evidence="5">
    <location>
        <begin position="47"/>
        <end position="176"/>
    </location>
</feature>
<dbReference type="GO" id="GO:0006753">
    <property type="term" value="P:nucleoside phosphate metabolic process"/>
    <property type="evidence" value="ECO:0007669"/>
    <property type="project" value="TreeGrafter"/>
</dbReference>
<dbReference type="PROSITE" id="PS00893">
    <property type="entry name" value="NUDIX_BOX"/>
    <property type="match status" value="1"/>
</dbReference>